<sequence length="359" mass="39627">MSTENPEKLNEVSFKDLIISLRDLIRYLRTKWVVILIYLLAGGVLGLIYSIRSKPSYLANCTFVLEEESGGGGGGLASLSGLASIVGLDIGGGGGGVFQGDNLLELYKSRMMITKTLLSSYLIDGKNQLLVDRYVRYNRFRENQWSDDPKLKNVDFIAGKNGGFSRIQDSLLTEFTKDINKRNLVVIKPDKKLNIIKVQLTAPDEQFAKGFNDKIVKNVSDFYVQTKTKKSTYNLGIIQHQTDSVRRMLNGAISGVAAATDVNPNINPSRLVLKVPSQRRQVDVQANTAILTELVKNLELSKVSLRKETPLIQIIDEPVYPLPVKKNGKVFSFILGAILAGLLGVIVLTTKRALKSVLA</sequence>
<keyword evidence="5 6" id="KW-0472">Membrane</keyword>
<dbReference type="InterPro" id="IPR003856">
    <property type="entry name" value="LPS_length_determ_N"/>
</dbReference>
<organism evidence="8 9">
    <name type="scientific">Pedobacter westerhofensis</name>
    <dbReference type="NCBI Taxonomy" id="425512"/>
    <lineage>
        <taxon>Bacteria</taxon>
        <taxon>Pseudomonadati</taxon>
        <taxon>Bacteroidota</taxon>
        <taxon>Sphingobacteriia</taxon>
        <taxon>Sphingobacteriales</taxon>
        <taxon>Sphingobacteriaceae</taxon>
        <taxon>Pedobacter</taxon>
    </lineage>
</organism>
<feature type="transmembrane region" description="Helical" evidence="6">
    <location>
        <begin position="32"/>
        <end position="51"/>
    </location>
</feature>
<keyword evidence="9" id="KW-1185">Reference proteome</keyword>
<evidence type="ECO:0000259" key="7">
    <source>
        <dbReference type="Pfam" id="PF02706"/>
    </source>
</evidence>
<name>A0A521C9K9_9SPHI</name>
<dbReference type="Pfam" id="PF02706">
    <property type="entry name" value="Wzz"/>
    <property type="match status" value="1"/>
</dbReference>
<evidence type="ECO:0000313" key="8">
    <source>
        <dbReference type="EMBL" id="SMO56086.1"/>
    </source>
</evidence>
<evidence type="ECO:0000313" key="9">
    <source>
        <dbReference type="Proteomes" id="UP000320300"/>
    </source>
</evidence>
<evidence type="ECO:0000256" key="2">
    <source>
        <dbReference type="ARBA" id="ARBA00022475"/>
    </source>
</evidence>
<dbReference type="OrthoDB" id="745212at2"/>
<evidence type="ECO:0000256" key="5">
    <source>
        <dbReference type="ARBA" id="ARBA00023136"/>
    </source>
</evidence>
<keyword evidence="3 6" id="KW-0812">Transmembrane</keyword>
<evidence type="ECO:0000256" key="6">
    <source>
        <dbReference type="SAM" id="Phobius"/>
    </source>
</evidence>
<evidence type="ECO:0000256" key="3">
    <source>
        <dbReference type="ARBA" id="ARBA00022692"/>
    </source>
</evidence>
<gene>
    <name evidence="8" type="ORF">SAMN06265348_103348</name>
</gene>
<keyword evidence="4 6" id="KW-1133">Transmembrane helix</keyword>
<dbReference type="PANTHER" id="PTHR32309">
    <property type="entry name" value="TYROSINE-PROTEIN KINASE"/>
    <property type="match status" value="1"/>
</dbReference>
<proteinExistence type="predicted"/>
<comment type="subcellular location">
    <subcellularLocation>
        <location evidence="1">Cell membrane</location>
        <topology evidence="1">Multi-pass membrane protein</topology>
    </subcellularLocation>
</comment>
<dbReference type="RefSeq" id="WP_142527526.1">
    <property type="nucleotide sequence ID" value="NZ_CBCSJO010000004.1"/>
</dbReference>
<accession>A0A521C9K9</accession>
<dbReference type="PANTHER" id="PTHR32309:SF31">
    <property type="entry name" value="CAPSULAR EXOPOLYSACCHARIDE FAMILY"/>
    <property type="match status" value="1"/>
</dbReference>
<evidence type="ECO:0000256" key="4">
    <source>
        <dbReference type="ARBA" id="ARBA00022989"/>
    </source>
</evidence>
<dbReference type="InterPro" id="IPR050445">
    <property type="entry name" value="Bact_polysacc_biosynth/exp"/>
</dbReference>
<protein>
    <submittedName>
        <fullName evidence="8">Chain length determinant protein</fullName>
    </submittedName>
</protein>
<dbReference type="AlphaFoldDB" id="A0A521C9K9"/>
<evidence type="ECO:0000256" key="1">
    <source>
        <dbReference type="ARBA" id="ARBA00004651"/>
    </source>
</evidence>
<dbReference type="EMBL" id="FXTN01000003">
    <property type="protein sequence ID" value="SMO56086.1"/>
    <property type="molecule type" value="Genomic_DNA"/>
</dbReference>
<keyword evidence="2" id="KW-1003">Cell membrane</keyword>
<reference evidence="8 9" key="1">
    <citation type="submission" date="2017-05" db="EMBL/GenBank/DDBJ databases">
        <authorList>
            <person name="Varghese N."/>
            <person name="Submissions S."/>
        </authorList>
    </citation>
    <scope>NUCLEOTIDE SEQUENCE [LARGE SCALE GENOMIC DNA]</scope>
    <source>
        <strain evidence="8 9">DSM 19036</strain>
    </source>
</reference>
<dbReference type="GO" id="GO:0005886">
    <property type="term" value="C:plasma membrane"/>
    <property type="evidence" value="ECO:0007669"/>
    <property type="project" value="UniProtKB-SubCell"/>
</dbReference>
<dbReference type="Proteomes" id="UP000320300">
    <property type="component" value="Unassembled WGS sequence"/>
</dbReference>
<feature type="domain" description="Polysaccharide chain length determinant N-terminal" evidence="7">
    <location>
        <begin position="19"/>
        <end position="75"/>
    </location>
</feature>
<feature type="transmembrane region" description="Helical" evidence="6">
    <location>
        <begin position="330"/>
        <end position="349"/>
    </location>
</feature>